<dbReference type="InterPro" id="IPR001155">
    <property type="entry name" value="OxRdtase_FMN_N"/>
</dbReference>
<dbReference type="RefSeq" id="WP_330513520.1">
    <property type="nucleotide sequence ID" value="NZ_JAZEIH010000041.1"/>
</dbReference>
<dbReference type="Pfam" id="PF00724">
    <property type="entry name" value="Oxidored_FMN"/>
    <property type="match status" value="1"/>
</dbReference>
<evidence type="ECO:0000256" key="1">
    <source>
        <dbReference type="ARBA" id="ARBA00022630"/>
    </source>
</evidence>
<dbReference type="Gene3D" id="3.20.20.70">
    <property type="entry name" value="Aldolase class I"/>
    <property type="match status" value="1"/>
</dbReference>
<reference evidence="4 5" key="1">
    <citation type="submission" date="2024-01" db="EMBL/GenBank/DDBJ databases">
        <title>Characterization of Pseudomonas viridiflava in Georgia, USA.</title>
        <authorList>
            <person name="Zhao M."/>
            <person name="Dutta B."/>
        </authorList>
    </citation>
    <scope>NUCLEOTIDE SEQUENCE [LARGE SCALE GENOMIC DNA]</scope>
    <source>
        <strain evidence="4 5">21GA0539</strain>
    </source>
</reference>
<evidence type="ECO:0000259" key="3">
    <source>
        <dbReference type="Pfam" id="PF00724"/>
    </source>
</evidence>
<evidence type="ECO:0000256" key="2">
    <source>
        <dbReference type="ARBA" id="ARBA00023002"/>
    </source>
</evidence>
<evidence type="ECO:0000313" key="4">
    <source>
        <dbReference type="EMBL" id="MEE4042531.1"/>
    </source>
</evidence>
<gene>
    <name evidence="4" type="ORF">V2I87_20770</name>
</gene>
<dbReference type="CDD" id="cd02803">
    <property type="entry name" value="OYE_like_FMN_family"/>
    <property type="match status" value="1"/>
</dbReference>
<keyword evidence="2" id="KW-0560">Oxidoreductase</keyword>
<organism evidence="4 5">
    <name type="scientific">Pseudomonas viridiflava</name>
    <name type="common">Phytomonas viridiflava</name>
    <dbReference type="NCBI Taxonomy" id="33069"/>
    <lineage>
        <taxon>Bacteria</taxon>
        <taxon>Pseudomonadati</taxon>
        <taxon>Pseudomonadota</taxon>
        <taxon>Gammaproteobacteria</taxon>
        <taxon>Pseudomonadales</taxon>
        <taxon>Pseudomonadaceae</taxon>
        <taxon>Pseudomonas</taxon>
    </lineage>
</organism>
<sequence length="366" mass="39759">MDFRKVILSPCDINGTLARNRFAVAPMTRVTATEDGLATAIMRDYYLRYAKGGFGLIITEGLYTDKAFSQGYPNQPGLADDQQALEWAKINHELQAQGAMVFAQIMHAGALSQGNRYRSHTVGPSAVQPVGEQMGIYHGKGAYAMPAEITDAEIAEVIQGFADTAARAVDTAGFNGIEIHGANGYLLDQFLTAHTNLRTDHWGGDMKQRMSLLVDVVVAVKQRVGEKVPVGVRISQGKVNDFKNKWLGGESDAQVIFGMLAEAGVDFIHVTEHEAWQPAFEKGDDSLISFARKYAPGVMIIGNGGLHDSEKAREVLNSGADIIALGRGALSNPDYPRRLEANHAFKEFDGSILQPIANIKARELTL</sequence>
<accession>A0ABU7NDE5</accession>
<dbReference type="EMBL" id="JAZEIP010000045">
    <property type="protein sequence ID" value="MEE4042531.1"/>
    <property type="molecule type" value="Genomic_DNA"/>
</dbReference>
<comment type="caution">
    <text evidence="4">The sequence shown here is derived from an EMBL/GenBank/DDBJ whole genome shotgun (WGS) entry which is preliminary data.</text>
</comment>
<dbReference type="PANTHER" id="PTHR43656:SF2">
    <property type="entry name" value="BINDING OXIDOREDUCTASE, PUTATIVE (AFU_ORTHOLOGUE AFUA_2G08260)-RELATED"/>
    <property type="match status" value="1"/>
</dbReference>
<name>A0ABU7NDE5_PSEVI</name>
<evidence type="ECO:0000313" key="5">
    <source>
        <dbReference type="Proteomes" id="UP001343600"/>
    </source>
</evidence>
<keyword evidence="1" id="KW-0285">Flavoprotein</keyword>
<dbReference type="PANTHER" id="PTHR43656">
    <property type="entry name" value="BINDING OXIDOREDUCTASE, PUTATIVE (AFU_ORTHOLOGUE AFUA_2G08260)-RELATED"/>
    <property type="match status" value="1"/>
</dbReference>
<dbReference type="Proteomes" id="UP001343600">
    <property type="component" value="Unassembled WGS sequence"/>
</dbReference>
<proteinExistence type="predicted"/>
<protein>
    <submittedName>
        <fullName evidence="4">NADH:flavin oxidoreductase</fullName>
    </submittedName>
</protein>
<keyword evidence="5" id="KW-1185">Reference proteome</keyword>
<dbReference type="InterPro" id="IPR013785">
    <property type="entry name" value="Aldolase_TIM"/>
</dbReference>
<feature type="domain" description="NADH:flavin oxidoreductase/NADH oxidase N-terminal" evidence="3">
    <location>
        <begin position="9"/>
        <end position="342"/>
    </location>
</feature>
<dbReference type="InterPro" id="IPR051799">
    <property type="entry name" value="NADH_flavin_oxidoreductase"/>
</dbReference>
<dbReference type="SUPFAM" id="SSF51395">
    <property type="entry name" value="FMN-linked oxidoreductases"/>
    <property type="match status" value="1"/>
</dbReference>